<organism evidence="2 3">
    <name type="scientific">Plasmopara halstedii</name>
    <name type="common">Downy mildew of sunflower</name>
    <dbReference type="NCBI Taxonomy" id="4781"/>
    <lineage>
        <taxon>Eukaryota</taxon>
        <taxon>Sar</taxon>
        <taxon>Stramenopiles</taxon>
        <taxon>Oomycota</taxon>
        <taxon>Peronosporomycetes</taxon>
        <taxon>Peronosporales</taxon>
        <taxon>Peronosporaceae</taxon>
        <taxon>Plasmopara</taxon>
    </lineage>
</organism>
<feature type="coiled-coil region" evidence="1">
    <location>
        <begin position="24"/>
        <end position="66"/>
    </location>
</feature>
<evidence type="ECO:0000256" key="1">
    <source>
        <dbReference type="SAM" id="Coils"/>
    </source>
</evidence>
<dbReference type="EMBL" id="CCYD01000193">
    <property type="protein sequence ID" value="CEG36374.1"/>
    <property type="molecule type" value="Genomic_DNA"/>
</dbReference>
<protein>
    <submittedName>
        <fullName evidence="2">Uncharacterized protein</fullName>
    </submittedName>
</protein>
<accession>A0A0P1A7Y4</accession>
<keyword evidence="3" id="KW-1185">Reference proteome</keyword>
<proteinExistence type="predicted"/>
<dbReference type="Proteomes" id="UP000054928">
    <property type="component" value="Unassembled WGS sequence"/>
</dbReference>
<dbReference type="RefSeq" id="XP_024572743.1">
    <property type="nucleotide sequence ID" value="XM_024720100.1"/>
</dbReference>
<evidence type="ECO:0000313" key="3">
    <source>
        <dbReference type="Proteomes" id="UP000054928"/>
    </source>
</evidence>
<dbReference type="OrthoDB" id="121634at2759"/>
<name>A0A0P1A7Y4_PLAHL</name>
<keyword evidence="1" id="KW-0175">Coiled coil</keyword>
<sequence length="315" mass="35079">MMVGRCSGLIRVSALEREEKAHQQRGYAAQLQEQQAELEQAKARRQQEQREDLKNYECERKVASRQHQPHQDVKASLQASSPKNLNLEAHRPKVESQELEVPMISPVDALNALHIVVSESLAEVSESTTTQNTTSILAASSVSKNHTPLSPAPSIFESFILEFGNGATSSAFYENLTILQKLSTELEAATMLRHLEAQNCYVKPIFLCQEDLPKAAITAMQPYTKTNDDEVSQTEEGTTSMSSNIGSHLYSSKVLFGDRLFLHDKTTISLRGLLPDKTHDKNLLETSAQRVEAEDDEIAATNCLDARSEMLQFSF</sequence>
<dbReference type="AlphaFoldDB" id="A0A0P1A7Y4"/>
<reference evidence="3" key="1">
    <citation type="submission" date="2014-09" db="EMBL/GenBank/DDBJ databases">
        <authorList>
            <person name="Sharma Rahul"/>
            <person name="Thines Marco"/>
        </authorList>
    </citation>
    <scope>NUCLEOTIDE SEQUENCE [LARGE SCALE GENOMIC DNA]</scope>
</reference>
<evidence type="ECO:0000313" key="2">
    <source>
        <dbReference type="EMBL" id="CEG36374.1"/>
    </source>
</evidence>
<dbReference type="GeneID" id="36397517"/>